<dbReference type="SUPFAM" id="SSF51569">
    <property type="entry name" value="Aldolase"/>
    <property type="match status" value="1"/>
</dbReference>
<dbReference type="EMBL" id="FWZU01000001">
    <property type="protein sequence ID" value="SME94018.1"/>
    <property type="molecule type" value="Genomic_DNA"/>
</dbReference>
<evidence type="ECO:0000256" key="1">
    <source>
        <dbReference type="ARBA" id="ARBA00023270"/>
    </source>
</evidence>
<organism evidence="2 3">
    <name type="scientific">Desulfovibrio gilichinskyi</name>
    <dbReference type="NCBI Taxonomy" id="1519643"/>
    <lineage>
        <taxon>Bacteria</taxon>
        <taxon>Pseudomonadati</taxon>
        <taxon>Thermodesulfobacteriota</taxon>
        <taxon>Desulfovibrionia</taxon>
        <taxon>Desulfovibrionales</taxon>
        <taxon>Desulfovibrionaceae</taxon>
        <taxon>Desulfovibrio</taxon>
    </lineage>
</organism>
<dbReference type="GO" id="GO:0005975">
    <property type="term" value="P:carbohydrate metabolic process"/>
    <property type="evidence" value="ECO:0007669"/>
    <property type="project" value="InterPro"/>
</dbReference>
<dbReference type="RefSeq" id="WP_085098219.1">
    <property type="nucleotide sequence ID" value="NZ_FWZU01000001.1"/>
</dbReference>
<proteinExistence type="predicted"/>
<dbReference type="STRING" id="1519643.SAMN06295933_0666"/>
<evidence type="ECO:0000313" key="3">
    <source>
        <dbReference type="Proteomes" id="UP000192906"/>
    </source>
</evidence>
<accession>A0A1X7CCH4</accession>
<sequence length="188" mass="20431">MKIFLVSSSLGEIKNALDFKLIDGVDFDLDLSALKKLNFGKDLSEPFKMVPGPCIVKASERSSQGILDEARQIVGLGINSVIKIPTTREGLKAASILVENDIPVCMFSKCTPIQVVMAGRPGGEFINLELPDNGQEEDFGELVSINKQYNLTSSLMVSGFTKMEQINEAIKAGTDIISISYEVLTDLV</sequence>
<dbReference type="AlphaFoldDB" id="A0A1X7CCH4"/>
<dbReference type="InterPro" id="IPR013785">
    <property type="entry name" value="Aldolase_TIM"/>
</dbReference>
<protein>
    <submittedName>
        <fullName evidence="2">Transaldolase</fullName>
    </submittedName>
</protein>
<dbReference type="Gene3D" id="3.20.20.70">
    <property type="entry name" value="Aldolase class I"/>
    <property type="match status" value="1"/>
</dbReference>
<keyword evidence="3" id="KW-1185">Reference proteome</keyword>
<dbReference type="Proteomes" id="UP000192906">
    <property type="component" value="Unassembled WGS sequence"/>
</dbReference>
<name>A0A1X7CCH4_9BACT</name>
<gene>
    <name evidence="2" type="ORF">SAMN06295933_0666</name>
</gene>
<evidence type="ECO:0000313" key="2">
    <source>
        <dbReference type="EMBL" id="SME94018.1"/>
    </source>
</evidence>
<keyword evidence="1" id="KW-0704">Schiff base</keyword>
<dbReference type="InterPro" id="IPR001585">
    <property type="entry name" value="TAL/FSA"/>
</dbReference>
<dbReference type="Pfam" id="PF00923">
    <property type="entry name" value="TAL_FSA"/>
    <property type="match status" value="1"/>
</dbReference>
<reference evidence="3" key="1">
    <citation type="submission" date="2017-04" db="EMBL/GenBank/DDBJ databases">
        <authorList>
            <person name="Varghese N."/>
            <person name="Submissions S."/>
        </authorList>
    </citation>
    <scope>NUCLEOTIDE SEQUENCE [LARGE SCALE GENOMIC DNA]</scope>
    <source>
        <strain evidence="3">K3S</strain>
    </source>
</reference>
<dbReference type="OrthoDB" id="5457320at2"/>